<dbReference type="EMBL" id="VSSQ01014242">
    <property type="protein sequence ID" value="MPM53238.1"/>
    <property type="molecule type" value="Genomic_DNA"/>
</dbReference>
<dbReference type="InterPro" id="IPR025202">
    <property type="entry name" value="PLD-like_dom"/>
</dbReference>
<dbReference type="CDD" id="cd09111">
    <property type="entry name" value="PLDc_ymdC_like_1"/>
    <property type="match status" value="1"/>
</dbReference>
<organism evidence="3">
    <name type="scientific">bioreactor metagenome</name>
    <dbReference type="NCBI Taxonomy" id="1076179"/>
    <lineage>
        <taxon>unclassified sequences</taxon>
        <taxon>metagenomes</taxon>
        <taxon>ecological metagenomes</taxon>
    </lineage>
</organism>
<dbReference type="SUPFAM" id="SSF56024">
    <property type="entry name" value="Phospholipase D/nuclease"/>
    <property type="match status" value="2"/>
</dbReference>
<feature type="domain" description="PLD phosphodiesterase" evidence="2">
    <location>
        <begin position="200"/>
        <end position="227"/>
    </location>
</feature>
<reference evidence="3" key="1">
    <citation type="submission" date="2019-08" db="EMBL/GenBank/DDBJ databases">
        <authorList>
            <person name="Kucharzyk K."/>
            <person name="Murdoch R.W."/>
            <person name="Higgins S."/>
            <person name="Loffler F."/>
        </authorList>
    </citation>
    <scope>NUCLEOTIDE SEQUENCE</scope>
</reference>
<sequence length="553" mass="60409">MPSVGNNSWRLRATKTMMHKQHSSATSAILPQSRMDGRSARSALGLSCLLSLFWCSLPPLEGRSVSHALSQEAADQTPLGQSIGPSAAAHPGLSGSHPLHDPHEAFAARVSLARVAAKTLDVQYYIWRNDITGTLLFGELIAAANRGVRVRLLIDDVGTAGLDTELAALTRHDNIEVRLFNPFMLRKPKVVGYLADLGRANRRMHNKSFTADNRASIIGGRNVGDEYFGATDGVLFTDLDVLAVGPVTNDVSTEFDHYWASASAHPAKGILPKAERADLEQLAAKSRELLASPRAREYTGSIQQTPFVQQLLDRSLPLEWVQVKMVSDDPAKGLGKAAPNQLLLPQLEKALGKIDTHLDLVSAYFVPRVAGVESFGKLAQSGVKVRVLTNAFEATDVPAVHAGYGKRRKALLEHGVQLYEMRSLVPAYADTKDKKFFQRFGSSGASLHAKTFAVDGKRLFVGSFNFDPRSAHLNTELGFLIDSPTLAQQFKRVMDEEVPRLSYRVELNDKGDLQWVGGSGSATPQIYAVEPHTTWFSRSMVTVLGWLPIEGLL</sequence>
<dbReference type="GO" id="GO:0030572">
    <property type="term" value="F:phosphatidyltransferase activity"/>
    <property type="evidence" value="ECO:0007669"/>
    <property type="project" value="UniProtKB-ARBA"/>
</dbReference>
<dbReference type="InterPro" id="IPR001736">
    <property type="entry name" value="PLipase_D/transphosphatidylase"/>
</dbReference>
<evidence type="ECO:0000259" key="2">
    <source>
        <dbReference type="PROSITE" id="PS50035"/>
    </source>
</evidence>
<dbReference type="Gene3D" id="3.30.870.10">
    <property type="entry name" value="Endonuclease Chain A"/>
    <property type="match status" value="2"/>
</dbReference>
<dbReference type="PANTHER" id="PTHR21248">
    <property type="entry name" value="CARDIOLIPIN SYNTHASE"/>
    <property type="match status" value="1"/>
</dbReference>
<keyword evidence="3" id="KW-0808">Transferase</keyword>
<dbReference type="EC" id="2.7.8.-" evidence="3"/>
<dbReference type="PROSITE" id="PS50035">
    <property type="entry name" value="PLD"/>
    <property type="match status" value="2"/>
</dbReference>
<feature type="domain" description="PLD phosphodiesterase" evidence="2">
    <location>
        <begin position="443"/>
        <end position="470"/>
    </location>
</feature>
<protein>
    <submittedName>
        <fullName evidence="3">Cardiolipin synthase C</fullName>
        <ecNumber evidence="3">2.7.8.-</ecNumber>
    </submittedName>
</protein>
<dbReference type="PANTHER" id="PTHR21248:SF12">
    <property type="entry name" value="CARDIOLIPIN SYNTHASE C"/>
    <property type="match status" value="1"/>
</dbReference>
<comment type="caution">
    <text evidence="3">The sequence shown here is derived from an EMBL/GenBank/DDBJ whole genome shotgun (WGS) entry which is preliminary data.</text>
</comment>
<feature type="region of interest" description="Disordered" evidence="1">
    <location>
        <begin position="68"/>
        <end position="95"/>
    </location>
</feature>
<dbReference type="GO" id="GO:0032049">
    <property type="term" value="P:cardiolipin biosynthetic process"/>
    <property type="evidence" value="ECO:0007669"/>
    <property type="project" value="UniProtKB-ARBA"/>
</dbReference>
<name>A0A645AKH9_9ZZZZ</name>
<evidence type="ECO:0000256" key="1">
    <source>
        <dbReference type="SAM" id="MobiDB-lite"/>
    </source>
</evidence>
<accession>A0A645AKH9</accession>
<dbReference type="Pfam" id="PF13091">
    <property type="entry name" value="PLDc_2"/>
    <property type="match status" value="2"/>
</dbReference>
<proteinExistence type="predicted"/>
<gene>
    <name evidence="3" type="primary">clsC_2</name>
    <name evidence="3" type="ORF">SDC9_100003</name>
</gene>
<evidence type="ECO:0000313" key="3">
    <source>
        <dbReference type="EMBL" id="MPM53238.1"/>
    </source>
</evidence>
<dbReference type="SMART" id="SM00155">
    <property type="entry name" value="PLDc"/>
    <property type="match status" value="2"/>
</dbReference>
<dbReference type="CDD" id="cd09113">
    <property type="entry name" value="PLDc_ymdC_like_2"/>
    <property type="match status" value="1"/>
</dbReference>
<dbReference type="AlphaFoldDB" id="A0A645AKH9"/>